<proteinExistence type="predicted"/>
<dbReference type="InterPro" id="IPR040502">
    <property type="entry name" value="GH101_dom-6"/>
</dbReference>
<feature type="chain" id="PRO_5045424600" evidence="2">
    <location>
        <begin position="27"/>
        <end position="1780"/>
    </location>
</feature>
<dbReference type="InterPro" id="IPR028994">
    <property type="entry name" value="Integrin_alpha_N"/>
</dbReference>
<organism evidence="4 5">
    <name type="scientific">Actinomyces bovis</name>
    <dbReference type="NCBI Taxonomy" id="1658"/>
    <lineage>
        <taxon>Bacteria</taxon>
        <taxon>Bacillati</taxon>
        <taxon>Actinomycetota</taxon>
        <taxon>Actinomycetes</taxon>
        <taxon>Actinomycetales</taxon>
        <taxon>Actinomycetaceae</taxon>
        <taxon>Actinomyces</taxon>
    </lineage>
</organism>
<dbReference type="Gene3D" id="2.70.98.10">
    <property type="match status" value="1"/>
</dbReference>
<feature type="region of interest" description="Disordered" evidence="1">
    <location>
        <begin position="1632"/>
        <end position="1656"/>
    </location>
</feature>
<feature type="signal peptide" evidence="2">
    <location>
        <begin position="1"/>
        <end position="26"/>
    </location>
</feature>
<dbReference type="Pfam" id="PF18080">
    <property type="entry name" value="Gal_mutarotas_3"/>
    <property type="match status" value="1"/>
</dbReference>
<keyword evidence="2" id="KW-0732">Signal</keyword>
<keyword evidence="4" id="KW-0326">Glycosidase</keyword>
<dbReference type="CDD" id="cd14244">
    <property type="entry name" value="GH_101_like"/>
    <property type="match status" value="1"/>
</dbReference>
<evidence type="ECO:0000256" key="2">
    <source>
        <dbReference type="SAM" id="SignalP"/>
    </source>
</evidence>
<dbReference type="Pfam" id="PF08305">
    <property type="entry name" value="NPCBM"/>
    <property type="match status" value="1"/>
</dbReference>
<dbReference type="InterPro" id="IPR038637">
    <property type="entry name" value="NPCBM_sf"/>
</dbReference>
<feature type="domain" description="Glycosyl hydrolase family 98 putative carbohydrate-binding module" evidence="3">
    <location>
        <begin position="1152"/>
        <end position="1305"/>
    </location>
</feature>
<dbReference type="SUPFAM" id="SSF69318">
    <property type="entry name" value="Integrin alpha N-terminal domain"/>
    <property type="match status" value="1"/>
</dbReference>
<feature type="compositionally biased region" description="Low complexity" evidence="1">
    <location>
        <begin position="1481"/>
        <end position="1495"/>
    </location>
</feature>
<dbReference type="SMART" id="SM00776">
    <property type="entry name" value="NPCBM"/>
    <property type="match status" value="1"/>
</dbReference>
<reference evidence="4 5" key="1">
    <citation type="submission" date="2018-06" db="EMBL/GenBank/DDBJ databases">
        <authorList>
            <consortium name="Pathogen Informatics"/>
            <person name="Doyle S."/>
        </authorList>
    </citation>
    <scope>NUCLEOTIDE SEQUENCE [LARGE SCALE GENOMIC DNA]</scope>
    <source>
        <strain evidence="4 5">NCTC11535</strain>
    </source>
</reference>
<dbReference type="EMBL" id="UAPQ01000009">
    <property type="protein sequence ID" value="SPT54038.1"/>
    <property type="molecule type" value="Genomic_DNA"/>
</dbReference>
<dbReference type="Gene3D" id="2.60.120.260">
    <property type="entry name" value="Galactose-binding domain-like"/>
    <property type="match status" value="3"/>
</dbReference>
<protein>
    <submittedName>
        <fullName evidence="4">Endo-alpha-N-acetylgalactosaminidase</fullName>
        <ecNumber evidence="4">3.2.1.97</ecNumber>
    </submittedName>
</protein>
<dbReference type="GO" id="GO:0033926">
    <property type="term" value="F:endo-alpha-N-acetylgalactosaminidase activity"/>
    <property type="evidence" value="ECO:0007669"/>
    <property type="project" value="UniProtKB-EC"/>
</dbReference>
<keyword evidence="4" id="KW-0378">Hydrolase</keyword>
<dbReference type="InterPro" id="IPR025706">
    <property type="entry name" value="Endoa_GalNAc"/>
</dbReference>
<dbReference type="Gene3D" id="3.20.20.80">
    <property type="entry name" value="Glycosidases"/>
    <property type="match status" value="1"/>
</dbReference>
<dbReference type="InterPro" id="IPR018905">
    <property type="entry name" value="A-galactase_NEW3"/>
</dbReference>
<evidence type="ECO:0000313" key="5">
    <source>
        <dbReference type="Proteomes" id="UP000250006"/>
    </source>
</evidence>
<dbReference type="Pfam" id="PF12905">
    <property type="entry name" value="Glyco_hydro_101"/>
    <property type="match status" value="1"/>
</dbReference>
<accession>A0ABY1VQG3</accession>
<feature type="compositionally biased region" description="Pro residues" evidence="1">
    <location>
        <begin position="1638"/>
        <end position="1651"/>
    </location>
</feature>
<dbReference type="InterPro" id="IPR040633">
    <property type="entry name" value="Gal_mutarotas_3"/>
</dbReference>
<dbReference type="SUPFAM" id="SSF49785">
    <property type="entry name" value="Galactose-binding domain-like"/>
    <property type="match status" value="2"/>
</dbReference>
<evidence type="ECO:0000256" key="1">
    <source>
        <dbReference type="SAM" id="MobiDB-lite"/>
    </source>
</evidence>
<dbReference type="InterPro" id="IPR013222">
    <property type="entry name" value="Glyco_hyd_98_carb-bd"/>
</dbReference>
<comment type="caution">
    <text evidence="4">The sequence shown here is derived from an EMBL/GenBank/DDBJ whole genome shotgun (WGS) entry which is preliminary data.</text>
</comment>
<dbReference type="RefSeq" id="WP_111836956.1">
    <property type="nucleotide sequence ID" value="NZ_UAPQ01000009.1"/>
</dbReference>
<dbReference type="Pfam" id="PF17451">
    <property type="entry name" value="Glyco_hyd_101C"/>
    <property type="match status" value="1"/>
</dbReference>
<evidence type="ECO:0000313" key="4">
    <source>
        <dbReference type="EMBL" id="SPT54038.1"/>
    </source>
</evidence>
<name>A0ABY1VQG3_9ACTO</name>
<evidence type="ECO:0000259" key="3">
    <source>
        <dbReference type="SMART" id="SM00776"/>
    </source>
</evidence>
<sequence length="1780" mass="186192">MRRLPLSRSIAILGALTLSIPLAASAAAEAAPALNAPTTIAVPGLSATVAADFPQVVSYQVGASHLGGRAATVREVLIDGKAQAVQSVTATRSSDTKVTYQVSLSGGASFDAEILVDTVASHADGTANVTRPTLTFRITKLSGGHTIKIPGQSLVSVSANDAGAAFAAATTGTARGASAKDPLAGVQDTFGQITAETPVDARDIGSAYLLVNTAQVAVGMETNATPDTTDHQTANNNSRWARQVVTGADGAPTLTAGAGAWTYRSAAATDAIGDEERPYATLVFASDANSSGSVDWQDAAIAYADIAEAVRGAADNAKRVVTHIPFNFASQATHPFLRTADDVKRVGLATDGLGQRVMLKGYESEGHDSAHPDYASNVNNRAGGAADLKTLFNATKDVNAIYGIHVNTTEAYPDAQTFGTLDFTGVAGWDWLGKSYYIDQRQDLGKGKVTSRFQTLRDEFPLASYPAFRWLYIDVYYGSGWTSDRLGRELNQQGWEVGSEWSDKFERFSTWSHWANDEKYGGSSSKGLNSEIIRFIDNSNKDTWNPDVALGYPQVKEFEGWTGHQNQRAFYANVWSNNLPSKFIQASRLMRHETQAAGSGTKHIWTTANGTVASGTTAVTNRTNGDSVGGQIRADMAASREISYDGATVLRGDSYLLPWTDNGTKAGAPRLYYYNPAASESTWQLTRAFAGQSSLTLYRLTDQGKTKVADLPVSGGSVTIPASAYEGVAEVDRASTAFVLYPSTTPATAAEPQWGAGTVFTDPGFNAGDLKAYTTTGSVTATHDAQNDPIAQIGDASGSLAQSFTLNQGTYEGSAWVEIGEGSAKREVTVSASGKGVGAAGSQTGQDTASATADKPVTVTFEDFEHVTQGWGPFVKGDAGGSTDPRTVLAPLNAPYTQKGWTTPNGRVKTTDDVIGGHWSLKSHSENGGLVYRTVPQTVDFQAGHRYRVSFDYENAFPGVYQWVTAYDSVGTDAIRTTTLNSTDMPAANSPTHFTADFVAGACGSYWVGLQNLRGGVDAADFTMDNFRVEDLGASDTAPACAAASVAVTGEAQAGTTATVTTTVSNAEAVAITEVSSALTVPEGWTATPRGSATAASVAPGEVFTVTWDVTVPEAAGGKAFPLVHRASYKVDGAARTAKGTTTTAVLGGVATDGITYLSDLPFNPAYNQNGWGPVERDQGNGEQEQGDGPTMSIDGTEYAKGIGAHAPSDVGFDLNGKCHTFAAVVGVDDAQSSRGSVTFEVKGTRDGATWQTVVPQTEVLRATSSAKTITGDVTGMRTIRLISGDGGDSNGNDHADWGNARVACGTATIDQAGPGTPAPGAELKPYTGALQVVEAPAAYSANPVSYMLDKKTATFYDKDWVKLQPHPSTVLLGLYEGTDVTAVAPTKVSGLSITGRVGQANGRIESYKVYVGQDAANVGTLVAEGKLANTGSEQRIVFSHPVDAKLIKLEVTSSYKTKPTEPDGLLAIAEINALTGEINPADPAQPDQPGTPADPADDPTDVKVNTNAAGVVGQNYLDVATAADSAEATGSVSTVINSTFAKNYVAADQKHGSYFQRVPVRFKVGAESTEVTFKVAAAAGSTPVLVDDLRLVKIDKATSNDLLGVDCTASPTPEPCGSVTANARVGLSTPAKVAVTPPNPEPDPSDPPTPQGAKPAYVASVEAAGESKGRVIWGDWDGNGSLTYAVRVGTRVVFYNENRVDAPVYASISIGRSTDEVLVGDWDNDGKDTLALRRGTTVLTQNRLTGTTTTKVVVDGITADSKLRVKQEQGKADVIVVVK</sequence>
<dbReference type="Pfam" id="PF17974">
    <property type="entry name" value="GalBD_like"/>
    <property type="match status" value="1"/>
</dbReference>
<dbReference type="InterPro" id="IPR008979">
    <property type="entry name" value="Galactose-bd-like_sf"/>
</dbReference>
<dbReference type="Pfam" id="PF10633">
    <property type="entry name" value="NPCBM_assoc"/>
    <property type="match status" value="1"/>
</dbReference>
<dbReference type="InterPro" id="IPR035364">
    <property type="entry name" value="Beta_sandwich_GH101"/>
</dbReference>
<dbReference type="InterPro" id="IPR000421">
    <property type="entry name" value="FA58C"/>
</dbReference>
<dbReference type="Proteomes" id="UP000250006">
    <property type="component" value="Unassembled WGS sequence"/>
</dbReference>
<gene>
    <name evidence="4" type="ORF">NCTC11535_01735</name>
</gene>
<keyword evidence="5" id="KW-1185">Reference proteome</keyword>
<dbReference type="Pfam" id="PF00754">
    <property type="entry name" value="F5_F8_type_C"/>
    <property type="match status" value="1"/>
</dbReference>
<dbReference type="EC" id="3.2.1.97" evidence="4"/>
<dbReference type="Gene3D" id="2.60.120.1060">
    <property type="entry name" value="NPCBM/NEW2 domain"/>
    <property type="match status" value="1"/>
</dbReference>
<dbReference type="InterPro" id="IPR014718">
    <property type="entry name" value="GH-type_carb-bd"/>
</dbReference>
<feature type="region of interest" description="Disordered" evidence="1">
    <location>
        <begin position="1478"/>
        <end position="1501"/>
    </location>
</feature>